<feature type="compositionally biased region" description="Basic and acidic residues" evidence="1">
    <location>
        <begin position="390"/>
        <end position="404"/>
    </location>
</feature>
<evidence type="ECO:0000256" key="1">
    <source>
        <dbReference type="SAM" id="MobiDB-lite"/>
    </source>
</evidence>
<feature type="compositionally biased region" description="Basic and acidic residues" evidence="1">
    <location>
        <begin position="267"/>
        <end position="300"/>
    </location>
</feature>
<feature type="region of interest" description="Disordered" evidence="1">
    <location>
        <begin position="173"/>
        <end position="458"/>
    </location>
</feature>
<feature type="compositionally biased region" description="Basic and acidic residues" evidence="1">
    <location>
        <begin position="173"/>
        <end position="189"/>
    </location>
</feature>
<feature type="compositionally biased region" description="Basic and acidic residues" evidence="1">
    <location>
        <begin position="203"/>
        <end position="212"/>
    </location>
</feature>
<sequence>MQIALLKLEQGNGKECKDLIEEGKSTLDNIVDVDPSVYADYYRVSSRYHEWVKDNAPPGQEEEDVDENQGLVSKKGEIELNIHEDGDAEPIGSIIKRLRSVNRMKVKAGAEEENIGKGMLQRSGAEGGNVTRGEMMTLSQIQMLAKNKLNQGRKKLKEESTLAEIVDNLRDKEKVRDGDSGERRQTEHEDQIEEDTGSQNKIGEMEGDHETVTKLQISTITRVYQRRRKLKDKGKPLSSKEKGREKENDDHHENGHKDVPEGGGRQTKIDAHVEGKGKESNVKDAGGKNQLKEKKEKNETLAEMQILAKKKLNKGRMKLKQGKEKERKDEIEGSGSQEQVEEEVNLEKESNLEEGRVSMGNNELLDWKEDDVSTQKEMDEKEGEEVTLAEMRKSAKKFNQERTKLNNNYKNVSVKEKQQDKGDEPGKDNEQKDDGEGSCRLEGIVEQDREEEKENDMDEVTAVKMKRKRGRYMIQEVNSMEIGNRTREKRDRRKTFKLESLEVLKRRKPMAKEIVMEEGLQDDVEMPIMNLRKKRARQKPAELCSFEMMRSASNTSNSDDETIRSSLDIVAEEDFDFYDFSKDRIGRKFRKGQVWAIYDDKDGMPRHYAVVDEVVSVNPFQVQLNWLDLQDTRDKELTSREKMVLPISCGSFKVSISVTIKSWKIFSHVADFERAAREVYKIYPKKGSVWAMFNKDAVDAHGSSSTTVDIVVFLTSYSEIYGLSMAYLERVDGFKTVYKRKQIGARAIKFFEGNDFRLFSHHIPARKLSGEEVSGLPKDCWELDHASLPRSLAIDCEQ</sequence>
<feature type="compositionally biased region" description="Basic and acidic residues" evidence="1">
    <location>
        <begin position="345"/>
        <end position="356"/>
    </location>
</feature>
<proteinExistence type="predicted"/>
<evidence type="ECO:0000313" key="4">
    <source>
        <dbReference type="EMBL" id="GAA0151583.1"/>
    </source>
</evidence>
<comment type="caution">
    <text evidence="4">The sequence shown here is derived from an EMBL/GenBank/DDBJ whole genome shotgun (WGS) entry which is preliminary data.</text>
</comment>
<feature type="compositionally biased region" description="Basic and acidic residues" evidence="1">
    <location>
        <begin position="413"/>
        <end position="439"/>
    </location>
</feature>
<feature type="compositionally biased region" description="Basic and acidic residues" evidence="1">
    <location>
        <begin position="365"/>
        <end position="379"/>
    </location>
</feature>
<dbReference type="InterPro" id="IPR024593">
    <property type="entry name" value="DUF3444"/>
</dbReference>
<evidence type="ECO:0000313" key="5">
    <source>
        <dbReference type="Proteomes" id="UP001454036"/>
    </source>
</evidence>
<reference evidence="4 5" key="1">
    <citation type="submission" date="2024-01" db="EMBL/GenBank/DDBJ databases">
        <title>The complete chloroplast genome sequence of Lithospermum erythrorhizon: insights into the phylogenetic relationship among Boraginaceae species and the maternal lineages of purple gromwells.</title>
        <authorList>
            <person name="Okada T."/>
            <person name="Watanabe K."/>
        </authorList>
    </citation>
    <scope>NUCLEOTIDE SEQUENCE [LARGE SCALE GENOMIC DNA]</scope>
</reference>
<protein>
    <recommendedName>
        <fullName evidence="6">DUF3444 domain-containing protein</fullName>
    </recommendedName>
</protein>
<evidence type="ECO:0008006" key="6">
    <source>
        <dbReference type="Google" id="ProtNLM"/>
    </source>
</evidence>
<evidence type="ECO:0000259" key="2">
    <source>
        <dbReference type="Pfam" id="PF11926"/>
    </source>
</evidence>
<gene>
    <name evidence="4" type="ORF">LIER_10277</name>
</gene>
<dbReference type="Proteomes" id="UP001454036">
    <property type="component" value="Unassembled WGS sequence"/>
</dbReference>
<accession>A0AAV3PJZ4</accession>
<dbReference type="PANTHER" id="PTHR45089:SF59">
    <property type="entry name" value="DNAJ HEAT SHOCK N-TERMINAL DOMAIN-CONTAINING PROTEIN"/>
    <property type="match status" value="1"/>
</dbReference>
<dbReference type="PANTHER" id="PTHR45089">
    <property type="entry name" value="DNAJ HEAT SHOCK AMINO-TERMINAL DOMAIN PROTEIN-RELATED"/>
    <property type="match status" value="1"/>
</dbReference>
<keyword evidence="5" id="KW-1185">Reference proteome</keyword>
<evidence type="ECO:0000259" key="3">
    <source>
        <dbReference type="Pfam" id="PF22037"/>
    </source>
</evidence>
<dbReference type="InterPro" id="IPR054179">
    <property type="entry name" value="PSD13_N"/>
</dbReference>
<dbReference type="Pfam" id="PF22037">
    <property type="entry name" value="PSD13_N"/>
    <property type="match status" value="1"/>
</dbReference>
<dbReference type="EMBL" id="BAABME010001814">
    <property type="protein sequence ID" value="GAA0151583.1"/>
    <property type="molecule type" value="Genomic_DNA"/>
</dbReference>
<dbReference type="AlphaFoldDB" id="A0AAV3PJZ4"/>
<feature type="compositionally biased region" description="Polar residues" evidence="1">
    <location>
        <begin position="213"/>
        <end position="222"/>
    </location>
</feature>
<feature type="domain" description="PSD13 N-terminal" evidence="3">
    <location>
        <begin position="1"/>
        <end position="54"/>
    </location>
</feature>
<feature type="compositionally biased region" description="Basic and acidic residues" evidence="1">
    <location>
        <begin position="321"/>
        <end position="331"/>
    </location>
</feature>
<feature type="compositionally biased region" description="Basic residues" evidence="1">
    <location>
        <begin position="308"/>
        <end position="320"/>
    </location>
</feature>
<organism evidence="4 5">
    <name type="scientific">Lithospermum erythrorhizon</name>
    <name type="common">Purple gromwell</name>
    <name type="synonym">Lithospermum officinale var. erythrorhizon</name>
    <dbReference type="NCBI Taxonomy" id="34254"/>
    <lineage>
        <taxon>Eukaryota</taxon>
        <taxon>Viridiplantae</taxon>
        <taxon>Streptophyta</taxon>
        <taxon>Embryophyta</taxon>
        <taxon>Tracheophyta</taxon>
        <taxon>Spermatophyta</taxon>
        <taxon>Magnoliopsida</taxon>
        <taxon>eudicotyledons</taxon>
        <taxon>Gunneridae</taxon>
        <taxon>Pentapetalae</taxon>
        <taxon>asterids</taxon>
        <taxon>lamiids</taxon>
        <taxon>Boraginales</taxon>
        <taxon>Boraginaceae</taxon>
        <taxon>Boraginoideae</taxon>
        <taxon>Lithospermeae</taxon>
        <taxon>Lithospermum</taxon>
    </lineage>
</organism>
<name>A0AAV3PJZ4_LITER</name>
<feature type="compositionally biased region" description="Basic and acidic residues" evidence="1">
    <location>
        <begin position="233"/>
        <end position="260"/>
    </location>
</feature>
<dbReference type="Pfam" id="PF11926">
    <property type="entry name" value="DUF3444"/>
    <property type="match status" value="1"/>
</dbReference>
<feature type="domain" description="DUF3444" evidence="2">
    <location>
        <begin position="573"/>
        <end position="772"/>
    </location>
</feature>